<accession>A0AAX1WNR5</accession>
<organism evidence="1 2">
    <name type="scientific">Diaphorobacter nitroreducens</name>
    <dbReference type="NCBI Taxonomy" id="164759"/>
    <lineage>
        <taxon>Bacteria</taxon>
        <taxon>Pseudomonadati</taxon>
        <taxon>Pseudomonadota</taxon>
        <taxon>Betaproteobacteria</taxon>
        <taxon>Burkholderiales</taxon>
        <taxon>Comamonadaceae</taxon>
        <taxon>Diaphorobacter</taxon>
    </lineage>
</organism>
<comment type="caution">
    <text evidence="1">The sequence shown here is derived from an EMBL/GenBank/DDBJ whole genome shotgun (WGS) entry which is preliminary data.</text>
</comment>
<sequence>MVQQSDAYIDAETFIRNDQRVLEAIGAIRKVKLSPFGYSLRYSGANGDASFELSVEAERDSAFAFIELQKRGVWEVKFARLIRADKQVIQLVPQQ</sequence>
<reference evidence="1 2" key="1">
    <citation type="submission" date="2018-11" db="EMBL/GenBank/DDBJ databases">
        <title>Genomic Encyclopedia of Type Strains, Phase IV (KMG-IV): sequencing the most valuable type-strain genomes for metagenomic binning, comparative biology and taxonomic classification.</title>
        <authorList>
            <person name="Goeker M."/>
        </authorList>
    </citation>
    <scope>NUCLEOTIDE SEQUENCE [LARGE SCALE GENOMIC DNA]</scope>
    <source>
        <strain evidence="1 2">DSM 15985</strain>
    </source>
</reference>
<gene>
    <name evidence="1" type="ORF">EDC60_3446</name>
</gene>
<proteinExistence type="predicted"/>
<dbReference type="Proteomes" id="UP000271868">
    <property type="component" value="Unassembled WGS sequence"/>
</dbReference>
<dbReference type="EMBL" id="RJVL01000012">
    <property type="protein sequence ID" value="ROR38978.1"/>
    <property type="molecule type" value="Genomic_DNA"/>
</dbReference>
<dbReference type="AlphaFoldDB" id="A0AAX1WNR5"/>
<protein>
    <submittedName>
        <fullName evidence="1">Uncharacterized protein</fullName>
    </submittedName>
</protein>
<name>A0AAX1WNR5_9BURK</name>
<evidence type="ECO:0000313" key="2">
    <source>
        <dbReference type="Proteomes" id="UP000271868"/>
    </source>
</evidence>
<keyword evidence="2" id="KW-1185">Reference proteome</keyword>
<evidence type="ECO:0000313" key="1">
    <source>
        <dbReference type="EMBL" id="ROR38978.1"/>
    </source>
</evidence>